<feature type="compositionally biased region" description="Low complexity" evidence="1">
    <location>
        <begin position="116"/>
        <end position="128"/>
    </location>
</feature>
<feature type="region of interest" description="Disordered" evidence="1">
    <location>
        <begin position="184"/>
        <end position="214"/>
    </location>
</feature>
<evidence type="ECO:0000313" key="3">
    <source>
        <dbReference type="Proteomes" id="UP000664169"/>
    </source>
</evidence>
<dbReference type="Proteomes" id="UP000664169">
    <property type="component" value="Unassembled WGS sequence"/>
</dbReference>
<name>A0A8H3F1Y0_9LECA</name>
<evidence type="ECO:0000256" key="1">
    <source>
        <dbReference type="SAM" id="MobiDB-lite"/>
    </source>
</evidence>
<feature type="compositionally biased region" description="Low complexity" evidence="1">
    <location>
        <begin position="189"/>
        <end position="214"/>
    </location>
</feature>
<protein>
    <submittedName>
        <fullName evidence="2">Uncharacterized protein</fullName>
    </submittedName>
</protein>
<feature type="region of interest" description="Disordered" evidence="1">
    <location>
        <begin position="113"/>
        <end position="136"/>
    </location>
</feature>
<gene>
    <name evidence="2" type="ORF">GOMPHAMPRED_000831</name>
</gene>
<dbReference type="AlphaFoldDB" id="A0A8H3F1Y0"/>
<feature type="compositionally biased region" description="Polar residues" evidence="1">
    <location>
        <begin position="48"/>
        <end position="57"/>
    </location>
</feature>
<reference evidence="2" key="1">
    <citation type="submission" date="2021-03" db="EMBL/GenBank/DDBJ databases">
        <authorList>
            <person name="Tagirdzhanova G."/>
        </authorList>
    </citation>
    <scope>NUCLEOTIDE SEQUENCE</scope>
</reference>
<sequence>MSTAPNQDPLQEAPDADVGNGAGDGVNESSEDNDQESYSEQMDDDQESFNYQWNDDQRGFNHQMNATQLSQFYMEPAREDNTQSSPLFSGYWGHLEFVALTAPALRELRRQNRILDTQTPDGTTQPDETTPPDERSIEEIMGIQDLEGLDAMLSEFERIRQGRETRRTANLGGPDMQELRGLTYRSRPSSSCKTEDSSSSITSTASQISSARASTFSGPYDENYSTILERNGIFTIDSSLRWERCRCANCSEFELLTIHATAEARQVDIDALRGRESRLETFLDDARSHLECLDKLYSILDMSDFMAFACRAAGYHVGEGQWVNMRRWNDDDAVQNPFYHDPAGSVSGYIGSKRDSLPPNLVARFSTLIEPFVGSPTILPNFIYTAMSFGHRLENVIERSVVVAGAIATRAFRVIRRWIRPDDRSKHKAFVIVCTMLSGSMNFYAMFVEERDEGDEYFMKHLTSVTPWETTEEYVLAEKKILVFLEWAKEQRAVLLEAMRAKWAMEVVPG</sequence>
<accession>A0A8H3F1Y0</accession>
<dbReference type="EMBL" id="CAJPDQ010000010">
    <property type="protein sequence ID" value="CAF9915705.1"/>
    <property type="molecule type" value="Genomic_DNA"/>
</dbReference>
<feature type="compositionally biased region" description="Acidic residues" evidence="1">
    <location>
        <begin position="29"/>
        <end position="47"/>
    </location>
</feature>
<feature type="region of interest" description="Disordered" evidence="1">
    <location>
        <begin position="1"/>
        <end position="57"/>
    </location>
</feature>
<keyword evidence="3" id="KW-1185">Reference proteome</keyword>
<proteinExistence type="predicted"/>
<comment type="caution">
    <text evidence="2">The sequence shown here is derived from an EMBL/GenBank/DDBJ whole genome shotgun (WGS) entry which is preliminary data.</text>
</comment>
<organism evidence="2 3">
    <name type="scientific">Gomphillus americanus</name>
    <dbReference type="NCBI Taxonomy" id="1940652"/>
    <lineage>
        <taxon>Eukaryota</taxon>
        <taxon>Fungi</taxon>
        <taxon>Dikarya</taxon>
        <taxon>Ascomycota</taxon>
        <taxon>Pezizomycotina</taxon>
        <taxon>Lecanoromycetes</taxon>
        <taxon>OSLEUM clade</taxon>
        <taxon>Ostropomycetidae</taxon>
        <taxon>Ostropales</taxon>
        <taxon>Graphidaceae</taxon>
        <taxon>Gomphilloideae</taxon>
        <taxon>Gomphillus</taxon>
    </lineage>
</organism>
<evidence type="ECO:0000313" key="2">
    <source>
        <dbReference type="EMBL" id="CAF9915705.1"/>
    </source>
</evidence>